<dbReference type="GO" id="GO:0016020">
    <property type="term" value="C:membrane"/>
    <property type="evidence" value="ECO:0007669"/>
    <property type="project" value="TreeGrafter"/>
</dbReference>
<feature type="domain" description="Aminopeptidase N-like N-terminal" evidence="11">
    <location>
        <begin position="17"/>
        <end position="199"/>
    </location>
</feature>
<proteinExistence type="inferred from homology"/>
<evidence type="ECO:0000256" key="5">
    <source>
        <dbReference type="ARBA" id="ARBA00022723"/>
    </source>
</evidence>
<name>A0A6J7DVY5_9ZZZZ</name>
<dbReference type="Pfam" id="PF11838">
    <property type="entry name" value="ERAP1_C"/>
    <property type="match status" value="1"/>
</dbReference>
<dbReference type="GO" id="GO:0005737">
    <property type="term" value="C:cytoplasm"/>
    <property type="evidence" value="ECO:0007669"/>
    <property type="project" value="TreeGrafter"/>
</dbReference>
<dbReference type="GO" id="GO:0008270">
    <property type="term" value="F:zinc ion binding"/>
    <property type="evidence" value="ECO:0007669"/>
    <property type="project" value="InterPro"/>
</dbReference>
<dbReference type="GO" id="GO:0006508">
    <property type="term" value="P:proteolysis"/>
    <property type="evidence" value="ECO:0007669"/>
    <property type="project" value="UniProtKB-KW"/>
</dbReference>
<keyword evidence="4" id="KW-0645">Protease</keyword>
<reference evidence="12" key="1">
    <citation type="submission" date="2020-05" db="EMBL/GenBank/DDBJ databases">
        <authorList>
            <person name="Chiriac C."/>
            <person name="Salcher M."/>
            <person name="Ghai R."/>
            <person name="Kavagutti S V."/>
        </authorList>
    </citation>
    <scope>NUCLEOTIDE SEQUENCE</scope>
</reference>
<dbReference type="FunFam" id="2.60.40.1730:FF:000013">
    <property type="entry name" value="Aminopeptidase"/>
    <property type="match status" value="1"/>
</dbReference>
<dbReference type="PANTHER" id="PTHR11533:SF174">
    <property type="entry name" value="PUROMYCIN-SENSITIVE AMINOPEPTIDASE-RELATED"/>
    <property type="match status" value="1"/>
</dbReference>
<evidence type="ECO:0000256" key="7">
    <source>
        <dbReference type="ARBA" id="ARBA00022833"/>
    </source>
</evidence>
<keyword evidence="3" id="KW-0031">Aminopeptidase</keyword>
<dbReference type="Pfam" id="PF01433">
    <property type="entry name" value="Peptidase_M1"/>
    <property type="match status" value="1"/>
</dbReference>
<dbReference type="SUPFAM" id="SSF63737">
    <property type="entry name" value="Leukotriene A4 hydrolase N-terminal domain"/>
    <property type="match status" value="1"/>
</dbReference>
<sequence length="833" mass="92013">MSPRAHNPYRLPASIWPVSYHITITPDLGRATFSGSVTVELDVRESTNVVAFNAIELDLSNVHITDSAGLDQSGIPVLDGQYETATTTFDQPLALGAASLVVSFRGILNDQLHGFYRSTYVDNDGVTQTIATTQFESTDARRAFPCWDEPVFKASYNVTLQIPSDLRAYSNSPIVSSTDEGNGTTTVVFGPTMKMSTYLVAFVVGPFEESETVDVDGVPLRIVTPRGKTRLAPFALEAGAFALRFFSNYFAIPYPGDKLDMIAVPDFAFGAMENLGCVTYRETALLVDPTTASQQEVERVAEVVAHEIAHMWFGDLVTMEWWEGIWLNEAFATFMANACLDAFRPEWKVWVGFGTFRDMALQVDGLHSTRPIEFEVVSPEDSQGMFDLLTYEKGGSVLRMLELYLGTDVYRDGIRRYLKKHAYGNTITTDLWDALEEASNQPVRDIMNTWILQGGHPLVTLENGTLRQEPFAYGPTAATSNIGKDWFIPVLTRSLDGGAATTHLLKSEPLTISGANVVVNAGGSGVYRTRYGSAELAAISTRMSELDDLERVVLVADAWAGLFSSSITLSDFLTIARSLGSDNNPTTWITVAEALEWVNRVIDESQRDALAAIVRELFEPHLERLGYDSVAGEGDLTPQLRAVTIATLGILGREEAVRAEAVRRFDAGQLEGDTARALLRIVANVNRPGDYDRFVNAYANAAGPQEEQRFLQSLADFPEETQALETARRAFDEFRNQDGPILLGLLVNSRANGPAVWRYLTSRWSDVQTKFAPNLHVRVTSGVTKFALDEQFADEVEAFHLAHPLAVGQRTLVQYLERMRIAANFAKKIRPQV</sequence>
<dbReference type="GO" id="GO:0005615">
    <property type="term" value="C:extracellular space"/>
    <property type="evidence" value="ECO:0007669"/>
    <property type="project" value="TreeGrafter"/>
</dbReference>
<dbReference type="InterPro" id="IPR014782">
    <property type="entry name" value="Peptidase_M1_dom"/>
</dbReference>
<keyword evidence="7" id="KW-0862">Zinc</keyword>
<feature type="domain" description="ERAP1-like C-terminal" evidence="10">
    <location>
        <begin position="517"/>
        <end position="820"/>
    </location>
</feature>
<keyword evidence="8" id="KW-0482">Metalloprotease</keyword>
<evidence type="ECO:0000256" key="1">
    <source>
        <dbReference type="ARBA" id="ARBA00001947"/>
    </source>
</evidence>
<feature type="domain" description="Peptidase M1 membrane alanine aminopeptidase" evidence="9">
    <location>
        <begin position="234"/>
        <end position="450"/>
    </location>
</feature>
<dbReference type="InterPro" id="IPR024571">
    <property type="entry name" value="ERAP1-like_C_dom"/>
</dbReference>
<accession>A0A6J7DVY5</accession>
<evidence type="ECO:0000259" key="10">
    <source>
        <dbReference type="Pfam" id="PF11838"/>
    </source>
</evidence>
<dbReference type="InterPro" id="IPR034016">
    <property type="entry name" value="M1_APN-typ"/>
</dbReference>
<keyword evidence="6" id="KW-0378">Hydrolase</keyword>
<evidence type="ECO:0000256" key="3">
    <source>
        <dbReference type="ARBA" id="ARBA00022438"/>
    </source>
</evidence>
<dbReference type="SUPFAM" id="SSF55486">
    <property type="entry name" value="Metalloproteases ('zincins'), catalytic domain"/>
    <property type="match status" value="1"/>
</dbReference>
<dbReference type="GO" id="GO:0070006">
    <property type="term" value="F:metalloaminopeptidase activity"/>
    <property type="evidence" value="ECO:0007669"/>
    <property type="project" value="TreeGrafter"/>
</dbReference>
<evidence type="ECO:0000256" key="4">
    <source>
        <dbReference type="ARBA" id="ARBA00022670"/>
    </source>
</evidence>
<dbReference type="InterPro" id="IPR045357">
    <property type="entry name" value="Aminopeptidase_N-like_N"/>
</dbReference>
<organism evidence="12">
    <name type="scientific">freshwater metagenome</name>
    <dbReference type="NCBI Taxonomy" id="449393"/>
    <lineage>
        <taxon>unclassified sequences</taxon>
        <taxon>metagenomes</taxon>
        <taxon>ecological metagenomes</taxon>
    </lineage>
</organism>
<dbReference type="GO" id="GO:0043171">
    <property type="term" value="P:peptide catabolic process"/>
    <property type="evidence" value="ECO:0007669"/>
    <property type="project" value="TreeGrafter"/>
</dbReference>
<dbReference type="CDD" id="cd09601">
    <property type="entry name" value="M1_APN-Q_like"/>
    <property type="match status" value="1"/>
</dbReference>
<dbReference type="Gene3D" id="2.60.40.1730">
    <property type="entry name" value="tricorn interacting facor f3 domain"/>
    <property type="match status" value="1"/>
</dbReference>
<dbReference type="FunFam" id="1.10.390.10:FF:000001">
    <property type="entry name" value="Aminopeptidase"/>
    <property type="match status" value="1"/>
</dbReference>
<comment type="cofactor">
    <cofactor evidence="1">
        <name>Zn(2+)</name>
        <dbReference type="ChEBI" id="CHEBI:29105"/>
    </cofactor>
</comment>
<keyword evidence="5" id="KW-0479">Metal-binding</keyword>
<dbReference type="InterPro" id="IPR001930">
    <property type="entry name" value="Peptidase_M1"/>
</dbReference>
<dbReference type="EMBL" id="CAFBLN010000045">
    <property type="protein sequence ID" value="CAB4874807.1"/>
    <property type="molecule type" value="Genomic_DNA"/>
</dbReference>
<dbReference type="InterPro" id="IPR027268">
    <property type="entry name" value="Peptidase_M4/M1_CTD_sf"/>
</dbReference>
<evidence type="ECO:0000313" key="12">
    <source>
        <dbReference type="EMBL" id="CAB4874807.1"/>
    </source>
</evidence>
<dbReference type="InterPro" id="IPR050344">
    <property type="entry name" value="Peptidase_M1_aminopeptidases"/>
</dbReference>
<dbReference type="PRINTS" id="PR00756">
    <property type="entry name" value="ALADIPTASE"/>
</dbReference>
<evidence type="ECO:0000259" key="9">
    <source>
        <dbReference type="Pfam" id="PF01433"/>
    </source>
</evidence>
<dbReference type="Gene3D" id="1.25.50.20">
    <property type="match status" value="1"/>
</dbReference>
<dbReference type="PANTHER" id="PTHR11533">
    <property type="entry name" value="PROTEASE M1 ZINC METALLOPROTEASE"/>
    <property type="match status" value="1"/>
</dbReference>
<dbReference type="Gene3D" id="1.10.390.10">
    <property type="entry name" value="Neutral Protease Domain 2"/>
    <property type="match status" value="1"/>
</dbReference>
<protein>
    <submittedName>
        <fullName evidence="12">Unannotated protein</fullName>
    </submittedName>
</protein>
<dbReference type="Pfam" id="PF17900">
    <property type="entry name" value="Peptidase_M1_N"/>
    <property type="match status" value="1"/>
</dbReference>
<evidence type="ECO:0000256" key="8">
    <source>
        <dbReference type="ARBA" id="ARBA00023049"/>
    </source>
</evidence>
<evidence type="ECO:0000259" key="11">
    <source>
        <dbReference type="Pfam" id="PF17900"/>
    </source>
</evidence>
<evidence type="ECO:0000256" key="2">
    <source>
        <dbReference type="ARBA" id="ARBA00010136"/>
    </source>
</evidence>
<comment type="similarity">
    <text evidence="2">Belongs to the peptidase M1 family.</text>
</comment>
<dbReference type="InterPro" id="IPR042097">
    <property type="entry name" value="Aminopeptidase_N-like_N_sf"/>
</dbReference>
<dbReference type="AlphaFoldDB" id="A0A6J7DVY5"/>
<evidence type="ECO:0000256" key="6">
    <source>
        <dbReference type="ARBA" id="ARBA00022801"/>
    </source>
</evidence>
<gene>
    <name evidence="12" type="ORF">UFOPK3381_01018</name>
</gene>
<dbReference type="GO" id="GO:0042277">
    <property type="term" value="F:peptide binding"/>
    <property type="evidence" value="ECO:0007669"/>
    <property type="project" value="TreeGrafter"/>
</dbReference>